<dbReference type="AlphaFoldDB" id="A0A6J4N9H5"/>
<accession>A0A6J4N9H5</accession>
<feature type="non-terminal residue" evidence="1">
    <location>
        <position position="38"/>
    </location>
</feature>
<evidence type="ECO:0000313" key="1">
    <source>
        <dbReference type="EMBL" id="CAA9378954.1"/>
    </source>
</evidence>
<sequence>ERTAPPASFDRRAPVFANAFGAEFDFGGHHFVRGIAAI</sequence>
<name>A0A6J4N9H5_9BACT</name>
<proteinExistence type="predicted"/>
<reference evidence="1" key="1">
    <citation type="submission" date="2020-02" db="EMBL/GenBank/DDBJ databases">
        <authorList>
            <person name="Meier V. D."/>
        </authorList>
    </citation>
    <scope>NUCLEOTIDE SEQUENCE</scope>
    <source>
        <strain evidence="1">AVDCRST_MAG74</strain>
    </source>
</reference>
<dbReference type="EMBL" id="CADCUR010000017">
    <property type="protein sequence ID" value="CAA9378954.1"/>
    <property type="molecule type" value="Genomic_DNA"/>
</dbReference>
<feature type="non-terminal residue" evidence="1">
    <location>
        <position position="1"/>
    </location>
</feature>
<protein>
    <submittedName>
        <fullName evidence="1">Uncharacterized protein</fullName>
    </submittedName>
</protein>
<gene>
    <name evidence="1" type="ORF">AVDCRST_MAG74-211</name>
</gene>
<organism evidence="1">
    <name type="scientific">uncultured Pyrinomonadaceae bacterium</name>
    <dbReference type="NCBI Taxonomy" id="2283094"/>
    <lineage>
        <taxon>Bacteria</taxon>
        <taxon>Pseudomonadati</taxon>
        <taxon>Acidobacteriota</taxon>
        <taxon>Blastocatellia</taxon>
        <taxon>Blastocatellales</taxon>
        <taxon>Pyrinomonadaceae</taxon>
        <taxon>environmental samples</taxon>
    </lineage>
</organism>